<dbReference type="Pfam" id="PF00270">
    <property type="entry name" value="DEAD"/>
    <property type="match status" value="1"/>
</dbReference>
<dbReference type="InterPro" id="IPR042115">
    <property type="entry name" value="PriA_3primeBD_sf"/>
</dbReference>
<evidence type="ECO:0000256" key="12">
    <source>
        <dbReference type="SAM" id="MobiDB-lite"/>
    </source>
</evidence>
<feature type="domain" description="Helicase ATP-binding" evidence="13">
    <location>
        <begin position="249"/>
        <end position="415"/>
    </location>
</feature>
<feature type="binding site" evidence="11">
    <location>
        <position position="504"/>
    </location>
    <ligand>
        <name>Zn(2+)</name>
        <dbReference type="ChEBI" id="CHEBI:29105"/>
        <label>2</label>
    </ligand>
</feature>
<dbReference type="Gene3D" id="3.40.50.300">
    <property type="entry name" value="P-loop containing nucleotide triphosphate hydrolases"/>
    <property type="match status" value="2"/>
</dbReference>
<dbReference type="PANTHER" id="PTHR30580">
    <property type="entry name" value="PRIMOSOMAL PROTEIN N"/>
    <property type="match status" value="1"/>
</dbReference>
<feature type="region of interest" description="Disordered" evidence="12">
    <location>
        <begin position="1"/>
        <end position="29"/>
    </location>
</feature>
<evidence type="ECO:0000256" key="8">
    <source>
        <dbReference type="ARBA" id="ARBA00022840"/>
    </source>
</evidence>
<feature type="binding site" evidence="11">
    <location>
        <position position="474"/>
    </location>
    <ligand>
        <name>Zn(2+)</name>
        <dbReference type="ChEBI" id="CHEBI:29105"/>
        <label>1</label>
    </ligand>
</feature>
<comment type="function">
    <text evidence="11">Initiates the restart of stalled replication forks, which reloads the replicative helicase on sites other than the origin of replication. Recognizes and binds to abandoned replication forks and remodels them to uncover a helicase loading site. Promotes assembly of the primosome at these replication forks.</text>
</comment>
<proteinExistence type="inferred from homology"/>
<evidence type="ECO:0000256" key="4">
    <source>
        <dbReference type="ARBA" id="ARBA00022741"/>
    </source>
</evidence>
<comment type="similarity">
    <text evidence="11">Belongs to the helicase family. PriA subfamily.</text>
</comment>
<feature type="binding site" evidence="11">
    <location>
        <position position="483"/>
    </location>
    <ligand>
        <name>Zn(2+)</name>
        <dbReference type="ChEBI" id="CHEBI:29105"/>
        <label>2</label>
    </ligand>
</feature>
<dbReference type="Pfam" id="PF17764">
    <property type="entry name" value="PriA_3primeBD"/>
    <property type="match status" value="1"/>
</dbReference>
<evidence type="ECO:0000256" key="11">
    <source>
        <dbReference type="HAMAP-Rule" id="MF_00983"/>
    </source>
</evidence>
<dbReference type="Pfam" id="PF18074">
    <property type="entry name" value="PriA_C"/>
    <property type="match status" value="1"/>
</dbReference>
<evidence type="ECO:0000256" key="5">
    <source>
        <dbReference type="ARBA" id="ARBA00022801"/>
    </source>
</evidence>
<evidence type="ECO:0000259" key="13">
    <source>
        <dbReference type="PROSITE" id="PS51192"/>
    </source>
</evidence>
<dbReference type="InterPro" id="IPR040498">
    <property type="entry name" value="PriA_CRR"/>
</dbReference>
<keyword evidence="6 11" id="KW-0347">Helicase</keyword>
<dbReference type="PROSITE" id="PS51194">
    <property type="entry name" value="HELICASE_CTER"/>
    <property type="match status" value="1"/>
</dbReference>
<keyword evidence="5 11" id="KW-0378">Hydrolase</keyword>
<comment type="cofactor">
    <cofactor evidence="11">
        <name>Zn(2+)</name>
        <dbReference type="ChEBI" id="CHEBI:29105"/>
    </cofactor>
    <text evidence="11">Binds 2 zinc ions per subunit.</text>
</comment>
<dbReference type="InterPro" id="IPR041236">
    <property type="entry name" value="PriA_C"/>
</dbReference>
<keyword evidence="4 11" id="KW-0547">Nucleotide-binding</keyword>
<gene>
    <name evidence="11 15" type="primary">priA</name>
    <name evidence="15" type="ORF">Atep_01190</name>
</gene>
<evidence type="ECO:0000313" key="16">
    <source>
        <dbReference type="Proteomes" id="UP000680679"/>
    </source>
</evidence>
<dbReference type="PROSITE" id="PS51192">
    <property type="entry name" value="HELICASE_ATP_BIND_1"/>
    <property type="match status" value="1"/>
</dbReference>
<dbReference type="CDD" id="cd17929">
    <property type="entry name" value="DEXHc_priA"/>
    <property type="match status" value="1"/>
</dbReference>
<dbReference type="Gene3D" id="3.40.1440.60">
    <property type="entry name" value="PriA, 3(prime) DNA-binding domain"/>
    <property type="match status" value="1"/>
</dbReference>
<dbReference type="EC" id="5.6.2.4" evidence="11"/>
<evidence type="ECO:0000256" key="6">
    <source>
        <dbReference type="ARBA" id="ARBA00022806"/>
    </source>
</evidence>
<dbReference type="RefSeq" id="WP_419467466.1">
    <property type="nucleotide sequence ID" value="NZ_AP024563.1"/>
</dbReference>
<dbReference type="NCBIfam" id="TIGR00595">
    <property type="entry name" value="priA"/>
    <property type="match status" value="1"/>
</dbReference>
<dbReference type="PANTHER" id="PTHR30580:SF0">
    <property type="entry name" value="PRIMOSOMAL PROTEIN N"/>
    <property type="match status" value="1"/>
</dbReference>
<evidence type="ECO:0000256" key="10">
    <source>
        <dbReference type="ARBA" id="ARBA00023235"/>
    </source>
</evidence>
<comment type="catalytic activity">
    <reaction evidence="11">
        <text>Couples ATP hydrolysis with the unwinding of duplex DNA by translocating in the 3'-5' direction.</text>
        <dbReference type="EC" id="5.6.2.4"/>
    </reaction>
</comment>
<dbReference type="SUPFAM" id="SSF52540">
    <property type="entry name" value="P-loop containing nucleoside triphosphate hydrolases"/>
    <property type="match status" value="1"/>
</dbReference>
<keyword evidence="2 11" id="KW-0235">DNA replication</keyword>
<dbReference type="InterPro" id="IPR005259">
    <property type="entry name" value="PriA"/>
</dbReference>
<sequence length="771" mass="84604">MADAYPVAPKNLGNDNPETDGSTPIVNAPQPDTAVEAVLRVAVEAPLADTFDYLPPIDAPLARLRPGQRLLVPFGRGSRVGILMAIVDRSTHPADKLRRVERVLDAEPLLDEPDLKLLAWAATYYQQPIGEALFAAIPARLRDPEPLPVETAPGLQATASGRVLDLETLARAPKQRALLDALRSEPEGLTLDELTARLGDSRSAIRALRSKGWITDVQLARAADSVAETPPLAGPELHAEQEAAVEAVQAAFGTFGAFLLDGVTGSGKTEVYIRLIESVIAQGRQALVVVPEIGLTPQLRERFRTRLPGPIAVLHSALKAGERERNWLRAARGEADLILGTRSAVLAPIPRLGLIVVDEEHDDSLKQQDGLRYSGRDLAVRRAQLAGCPVVLGSATPSLETLHNARLGRYGRLRLTERAGGARPPTISILDIRNQPLRAGLSPVLREHMQAELAAGNQILLFLNRRGYAPVLSCHACGWVGECPHCDARLTLHLSERRLWCHHCGWSCLQPGRCPKCKSLELRMLGRGTERLEEELIELFPETRIARLDRDSTRRRGELGRVLDAVRKGETQILLGTQMLAKGHDFPGVTLVGILELDQSLYAGDFRAAERTAQLIVQVAGRAGRAERPGRVVLQTRHPEHPLLQSLLREGYSGFADAALRERAEAELPPYSHLALARAEAPDPEDALAFLRRARELGERLAGDSGAILLLGPIPAPMERRAGRHRAQLLIQCAERPRLQRFLTRWVSDVRTLSRRKGLRWSLDVDPRDLL</sequence>
<feature type="binding site" evidence="11">
    <location>
        <position position="514"/>
    </location>
    <ligand>
        <name>Zn(2+)</name>
        <dbReference type="ChEBI" id="CHEBI:29105"/>
        <label>1</label>
    </ligand>
</feature>
<dbReference type="Pfam" id="PF18319">
    <property type="entry name" value="Zn_ribbon_PriA"/>
    <property type="match status" value="1"/>
</dbReference>
<dbReference type="InterPro" id="IPR027417">
    <property type="entry name" value="P-loop_NTPase"/>
</dbReference>
<comment type="subunit">
    <text evidence="11">Component of the replication restart primosome.</text>
</comment>
<keyword evidence="8 11" id="KW-0067">ATP-binding</keyword>
<evidence type="ECO:0000256" key="7">
    <source>
        <dbReference type="ARBA" id="ARBA00022833"/>
    </source>
</evidence>
<feature type="binding site" evidence="11">
    <location>
        <position position="477"/>
    </location>
    <ligand>
        <name>Zn(2+)</name>
        <dbReference type="ChEBI" id="CHEBI:29105"/>
        <label>1</label>
    </ligand>
</feature>
<feature type="binding site" evidence="11">
    <location>
        <position position="517"/>
    </location>
    <ligand>
        <name>Zn(2+)</name>
        <dbReference type="ChEBI" id="CHEBI:29105"/>
        <label>1</label>
    </ligand>
</feature>
<evidence type="ECO:0000259" key="14">
    <source>
        <dbReference type="PROSITE" id="PS51194"/>
    </source>
</evidence>
<keyword evidence="9 11" id="KW-0238">DNA-binding</keyword>
<organism evidence="15 16">
    <name type="scientific">Allochromatium tepidum</name>
    <dbReference type="NCBI Taxonomy" id="553982"/>
    <lineage>
        <taxon>Bacteria</taxon>
        <taxon>Pseudomonadati</taxon>
        <taxon>Pseudomonadota</taxon>
        <taxon>Gammaproteobacteria</taxon>
        <taxon>Chromatiales</taxon>
        <taxon>Chromatiaceae</taxon>
        <taxon>Allochromatium</taxon>
    </lineage>
</organism>
<dbReference type="SMART" id="SM00487">
    <property type="entry name" value="DEXDc"/>
    <property type="match status" value="1"/>
</dbReference>
<dbReference type="InterPro" id="IPR014001">
    <property type="entry name" value="Helicase_ATP-bd"/>
</dbReference>
<keyword evidence="7 11" id="KW-0862">Zinc</keyword>
<feature type="domain" description="Helicase C-terminal" evidence="14">
    <location>
        <begin position="493"/>
        <end position="668"/>
    </location>
</feature>
<name>A0ABM7QI39_9GAMM</name>
<dbReference type="Pfam" id="PF00271">
    <property type="entry name" value="Helicase_C"/>
    <property type="match status" value="1"/>
</dbReference>
<protein>
    <recommendedName>
        <fullName evidence="11">Replication restart protein PriA</fullName>
    </recommendedName>
    <alternativeName>
        <fullName evidence="11">ATP-dependent DNA helicase PriA</fullName>
        <ecNumber evidence="11">5.6.2.4</ecNumber>
    </alternativeName>
    <alternativeName>
        <fullName evidence="11">DNA 3'-5' helicase PriA</fullName>
    </alternativeName>
</protein>
<accession>A0ABM7QI39</accession>
<dbReference type="InterPro" id="IPR011545">
    <property type="entry name" value="DEAD/DEAH_box_helicase_dom"/>
</dbReference>
<dbReference type="Proteomes" id="UP000680679">
    <property type="component" value="Chromosome"/>
</dbReference>
<dbReference type="InterPro" id="IPR041222">
    <property type="entry name" value="PriA_3primeBD"/>
</dbReference>
<comment type="catalytic activity">
    <reaction evidence="11">
        <text>ATP + H2O = ADP + phosphate + H(+)</text>
        <dbReference type="Rhea" id="RHEA:13065"/>
        <dbReference type="ChEBI" id="CHEBI:15377"/>
        <dbReference type="ChEBI" id="CHEBI:15378"/>
        <dbReference type="ChEBI" id="CHEBI:30616"/>
        <dbReference type="ChEBI" id="CHEBI:43474"/>
        <dbReference type="ChEBI" id="CHEBI:456216"/>
        <dbReference type="EC" id="5.6.2.4"/>
    </reaction>
</comment>
<evidence type="ECO:0000256" key="9">
    <source>
        <dbReference type="ARBA" id="ARBA00023125"/>
    </source>
</evidence>
<keyword evidence="10 11" id="KW-0413">Isomerase</keyword>
<evidence type="ECO:0000313" key="15">
    <source>
        <dbReference type="EMBL" id="BCU05442.1"/>
    </source>
</evidence>
<dbReference type="HAMAP" id="MF_00983">
    <property type="entry name" value="PriA"/>
    <property type="match status" value="1"/>
</dbReference>
<feature type="compositionally biased region" description="Polar residues" evidence="12">
    <location>
        <begin position="13"/>
        <end position="25"/>
    </location>
</feature>
<dbReference type="NCBIfam" id="NF004067">
    <property type="entry name" value="PRK05580.1-4"/>
    <property type="match status" value="1"/>
</dbReference>
<evidence type="ECO:0000256" key="3">
    <source>
        <dbReference type="ARBA" id="ARBA00022723"/>
    </source>
</evidence>
<reference evidence="15 16" key="1">
    <citation type="submission" date="2021-04" db="EMBL/GenBank/DDBJ databases">
        <title>Complete genome sequencing of Allochromatium tepidum strain NZ.</title>
        <authorList>
            <person name="Tsukatani Y."/>
            <person name="Mori H."/>
        </authorList>
    </citation>
    <scope>NUCLEOTIDE SEQUENCE [LARGE SCALE GENOMIC DNA]</scope>
    <source>
        <strain evidence="15 16">NZ</strain>
    </source>
</reference>
<dbReference type="EMBL" id="AP024563">
    <property type="protein sequence ID" value="BCU05442.1"/>
    <property type="molecule type" value="Genomic_DNA"/>
</dbReference>
<evidence type="ECO:0000256" key="2">
    <source>
        <dbReference type="ARBA" id="ARBA00022705"/>
    </source>
</evidence>
<evidence type="ECO:0000256" key="1">
    <source>
        <dbReference type="ARBA" id="ARBA00022515"/>
    </source>
</evidence>
<keyword evidence="16" id="KW-1185">Reference proteome</keyword>
<keyword evidence="3 11" id="KW-0479">Metal-binding</keyword>
<dbReference type="SMART" id="SM00490">
    <property type="entry name" value="HELICc"/>
    <property type="match status" value="1"/>
</dbReference>
<feature type="binding site" evidence="11">
    <location>
        <position position="486"/>
    </location>
    <ligand>
        <name>Zn(2+)</name>
        <dbReference type="ChEBI" id="CHEBI:29105"/>
        <label>2</label>
    </ligand>
</feature>
<feature type="binding site" evidence="11">
    <location>
        <position position="501"/>
    </location>
    <ligand>
        <name>Zn(2+)</name>
        <dbReference type="ChEBI" id="CHEBI:29105"/>
        <label>2</label>
    </ligand>
</feature>
<keyword evidence="1 11" id="KW-0639">Primosome</keyword>
<dbReference type="InterPro" id="IPR001650">
    <property type="entry name" value="Helicase_C-like"/>
</dbReference>